<dbReference type="InterPro" id="IPR054688">
    <property type="entry name" value="CD1247_N"/>
</dbReference>
<evidence type="ECO:0000313" key="2">
    <source>
        <dbReference type="Proteomes" id="UP000030012"/>
    </source>
</evidence>
<gene>
    <name evidence="1" type="ORF">Z968_10365</name>
</gene>
<dbReference type="Proteomes" id="UP000030012">
    <property type="component" value="Unassembled WGS sequence"/>
</dbReference>
<evidence type="ECO:0008006" key="3">
    <source>
        <dbReference type="Google" id="ProtNLM"/>
    </source>
</evidence>
<dbReference type="RefSeq" id="WP_039255949.1">
    <property type="nucleotide sequence ID" value="NZ_JENJ01000051.1"/>
</dbReference>
<proteinExistence type="predicted"/>
<dbReference type="AlphaFoldDB" id="A0A0A0I3T9"/>
<reference evidence="1 2" key="1">
    <citation type="submission" date="2014-01" db="EMBL/GenBank/DDBJ databases">
        <title>Plasmidome dynamics in the species complex Clostridium novyi sensu lato converts strains of independent lineages into distinctly different pathogens.</title>
        <authorList>
            <person name="Skarin H."/>
            <person name="Segerman B."/>
        </authorList>
    </citation>
    <scope>NUCLEOTIDE SEQUENCE [LARGE SCALE GENOMIC DNA]</scope>
    <source>
        <strain evidence="1 2">4552</strain>
    </source>
</reference>
<evidence type="ECO:0000313" key="1">
    <source>
        <dbReference type="EMBL" id="KGM94991.1"/>
    </source>
</evidence>
<dbReference type="NCBIfam" id="NF045650">
    <property type="entry name" value="CD1247_Nterm"/>
    <property type="match status" value="1"/>
</dbReference>
<organism evidence="1 2">
    <name type="scientific">Clostridium novyi A str. 4552</name>
    <dbReference type="NCBI Taxonomy" id="1444289"/>
    <lineage>
        <taxon>Bacteria</taxon>
        <taxon>Bacillati</taxon>
        <taxon>Bacillota</taxon>
        <taxon>Clostridia</taxon>
        <taxon>Eubacteriales</taxon>
        <taxon>Clostridiaceae</taxon>
        <taxon>Clostridium</taxon>
    </lineage>
</organism>
<name>A0A0A0I3T9_CLONO</name>
<protein>
    <recommendedName>
        <fullName evidence="3">AraC family transcriptional regulator</fullName>
    </recommendedName>
</protein>
<dbReference type="EMBL" id="JENJ01000051">
    <property type="protein sequence ID" value="KGM94991.1"/>
    <property type="molecule type" value="Genomic_DNA"/>
</dbReference>
<dbReference type="OrthoDB" id="2381377at2"/>
<sequence length="123" mass="14352">MNPLMSKVLSLKEGIEKLDLREDTKDKILHDIGDILLEMTQKIHVLEDKLTEMDEYVTVLDENLGNVEEEVYGFEEEDEEFHSEDYVDIVCDKCNEILAVEKEFIENEDKINCPNCQNSIKLK</sequence>
<accession>A0A0A0I3T9</accession>
<comment type="caution">
    <text evidence="1">The sequence shown here is derived from an EMBL/GenBank/DDBJ whole genome shotgun (WGS) entry which is preliminary data.</text>
</comment>